<dbReference type="EC" id="2.4.1.284" evidence="2"/>
<gene>
    <name evidence="2" type="primary">kanF_2</name>
    <name evidence="2" type="ORF">Pan265_10860</name>
</gene>
<proteinExistence type="predicted"/>
<dbReference type="EMBL" id="CP036280">
    <property type="protein sequence ID" value="QDU71237.1"/>
    <property type="molecule type" value="Genomic_DNA"/>
</dbReference>
<dbReference type="PROSITE" id="PS51257">
    <property type="entry name" value="PROKAR_LIPOPROTEIN"/>
    <property type="match status" value="1"/>
</dbReference>
<dbReference type="RefSeq" id="WP_145445390.1">
    <property type="nucleotide sequence ID" value="NZ_CP036280.1"/>
</dbReference>
<dbReference type="AlphaFoldDB" id="A0A518BW91"/>
<dbReference type="InterPro" id="IPR050194">
    <property type="entry name" value="Glycosyltransferase_grp1"/>
</dbReference>
<dbReference type="OrthoDB" id="9806653at2"/>
<dbReference type="Gene3D" id="3.40.50.2000">
    <property type="entry name" value="Glycogen Phosphorylase B"/>
    <property type="match status" value="2"/>
</dbReference>
<dbReference type="PANTHER" id="PTHR45947:SF3">
    <property type="entry name" value="SULFOQUINOVOSYL TRANSFERASE SQD2"/>
    <property type="match status" value="1"/>
</dbReference>
<accession>A0A518BW91</accession>
<keyword evidence="2" id="KW-0808">Transferase</keyword>
<dbReference type="InterPro" id="IPR028098">
    <property type="entry name" value="Glyco_trans_4-like_N"/>
</dbReference>
<dbReference type="Pfam" id="PF13692">
    <property type="entry name" value="Glyco_trans_1_4"/>
    <property type="match status" value="1"/>
</dbReference>
<reference evidence="2 3" key="1">
    <citation type="submission" date="2019-02" db="EMBL/GenBank/DDBJ databases">
        <title>Deep-cultivation of Planctomycetes and their phenomic and genomic characterization uncovers novel biology.</title>
        <authorList>
            <person name="Wiegand S."/>
            <person name="Jogler M."/>
            <person name="Boedeker C."/>
            <person name="Pinto D."/>
            <person name="Vollmers J."/>
            <person name="Rivas-Marin E."/>
            <person name="Kohn T."/>
            <person name="Peeters S.H."/>
            <person name="Heuer A."/>
            <person name="Rast P."/>
            <person name="Oberbeckmann S."/>
            <person name="Bunk B."/>
            <person name="Jeske O."/>
            <person name="Meyerdierks A."/>
            <person name="Storesund J.E."/>
            <person name="Kallscheuer N."/>
            <person name="Luecker S."/>
            <person name="Lage O.M."/>
            <person name="Pohl T."/>
            <person name="Merkel B.J."/>
            <person name="Hornburger P."/>
            <person name="Mueller R.-W."/>
            <person name="Bruemmer F."/>
            <person name="Labrenz M."/>
            <person name="Spormann A.M."/>
            <person name="Op den Camp H."/>
            <person name="Overmann J."/>
            <person name="Amann R."/>
            <person name="Jetten M.S.M."/>
            <person name="Mascher T."/>
            <person name="Medema M.H."/>
            <person name="Devos D.P."/>
            <person name="Kaster A.-K."/>
            <person name="Ovreas L."/>
            <person name="Rohde M."/>
            <person name="Galperin M.Y."/>
            <person name="Jogler C."/>
        </authorList>
    </citation>
    <scope>NUCLEOTIDE SEQUENCE [LARGE SCALE GENOMIC DNA]</scope>
    <source>
        <strain evidence="2 3">Pan265</strain>
    </source>
</reference>
<evidence type="ECO:0000313" key="2">
    <source>
        <dbReference type="EMBL" id="QDU71237.1"/>
    </source>
</evidence>
<keyword evidence="3" id="KW-1185">Reference proteome</keyword>
<name>A0A518BW91_9BACT</name>
<evidence type="ECO:0000313" key="3">
    <source>
        <dbReference type="Proteomes" id="UP000320386"/>
    </source>
</evidence>
<dbReference type="GO" id="GO:0102318">
    <property type="term" value="F:2-deoxystreptamine glucosyltransferase activity"/>
    <property type="evidence" value="ECO:0007669"/>
    <property type="project" value="UniProtKB-EC"/>
</dbReference>
<dbReference type="Pfam" id="PF13439">
    <property type="entry name" value="Glyco_transf_4"/>
    <property type="match status" value="1"/>
</dbReference>
<dbReference type="CDD" id="cd03808">
    <property type="entry name" value="GT4_CapM-like"/>
    <property type="match status" value="1"/>
</dbReference>
<evidence type="ECO:0000259" key="1">
    <source>
        <dbReference type="Pfam" id="PF13439"/>
    </source>
</evidence>
<organism evidence="2 3">
    <name type="scientific">Mucisphaera calidilacus</name>
    <dbReference type="NCBI Taxonomy" id="2527982"/>
    <lineage>
        <taxon>Bacteria</taxon>
        <taxon>Pseudomonadati</taxon>
        <taxon>Planctomycetota</taxon>
        <taxon>Phycisphaerae</taxon>
        <taxon>Phycisphaerales</taxon>
        <taxon>Phycisphaeraceae</taxon>
        <taxon>Mucisphaera</taxon>
    </lineage>
</organism>
<dbReference type="KEGG" id="mcad:Pan265_10860"/>
<keyword evidence="2" id="KW-0328">Glycosyltransferase</keyword>
<protein>
    <submittedName>
        <fullName evidence="2">2-deoxystreptamine glucosyltransferase</fullName>
        <ecNumber evidence="2">2.4.1.284</ecNumber>
    </submittedName>
</protein>
<dbReference type="Proteomes" id="UP000320386">
    <property type="component" value="Chromosome"/>
</dbReference>
<feature type="domain" description="Glycosyltransferase subfamily 4-like N-terminal" evidence="1">
    <location>
        <begin position="13"/>
        <end position="185"/>
    </location>
</feature>
<dbReference type="SUPFAM" id="SSF53756">
    <property type="entry name" value="UDP-Glycosyltransferase/glycogen phosphorylase"/>
    <property type="match status" value="1"/>
</dbReference>
<sequence length="386" mass="41809">MKILHVITRLILGGAQQNTLLSCAGQVAAGHEVHLAYGPIYGPEGSLLEEGRASGATLHEIPSMVRAVHPIQDWRCVGELRALIRGLRPGIVHTHSSKAGITGRVAGWAEKQGGLPKVVHTVHGLPFYDGQNPLVHRLYIGLERYAARRCDHLIGITPAMAEAFEENKIASVDRFTIVPSGVDLSPYKGLDRQAGRRGVCDRFDIPQDRRVIGLVARLDPLKGHRDLIAALPEIIRQHDGVHVLFVGDGFDRPGIEQAIQDSPHRDHITLAGLVPLDEMPGVYACIDVLVLPSYQEGQSRVLVEGLAAGCATVGYDVGGIPAVLEASGRLVPVGDKEALAGAINDWLADEDAQNRIEAGRHHVTAHYSAETMNQQLLACYERLLRS</sequence>
<dbReference type="PANTHER" id="PTHR45947">
    <property type="entry name" value="SULFOQUINOVOSYL TRANSFERASE SQD2"/>
    <property type="match status" value="1"/>
</dbReference>